<reference evidence="2 3" key="2">
    <citation type="submission" date="2018-10" db="EMBL/GenBank/DDBJ databases">
        <authorList>
            <consortium name="Pathogen Informatics"/>
        </authorList>
    </citation>
    <scope>NUCLEOTIDE SEQUENCE [LARGE SCALE GENOMIC DNA]</scope>
</reference>
<name>A0A0R3UBC5_MESCO</name>
<feature type="compositionally biased region" description="Low complexity" evidence="1">
    <location>
        <begin position="35"/>
        <end position="48"/>
    </location>
</feature>
<dbReference type="WBParaSite" id="MCOS_0000422301-mRNA-1">
    <property type="protein sequence ID" value="MCOS_0000422301-mRNA-1"/>
    <property type="gene ID" value="MCOS_0000422301"/>
</dbReference>
<organism evidence="4">
    <name type="scientific">Mesocestoides corti</name>
    <name type="common">Flatworm</name>
    <dbReference type="NCBI Taxonomy" id="53468"/>
    <lineage>
        <taxon>Eukaryota</taxon>
        <taxon>Metazoa</taxon>
        <taxon>Spiralia</taxon>
        <taxon>Lophotrochozoa</taxon>
        <taxon>Platyhelminthes</taxon>
        <taxon>Cestoda</taxon>
        <taxon>Eucestoda</taxon>
        <taxon>Cyclophyllidea</taxon>
        <taxon>Mesocestoididae</taxon>
        <taxon>Mesocestoides</taxon>
    </lineage>
</organism>
<keyword evidence="3" id="KW-1185">Reference proteome</keyword>
<dbReference type="Proteomes" id="UP000267029">
    <property type="component" value="Unassembled WGS sequence"/>
</dbReference>
<dbReference type="EMBL" id="UXSR01001398">
    <property type="protein sequence ID" value="VDD78221.1"/>
    <property type="molecule type" value="Genomic_DNA"/>
</dbReference>
<feature type="region of interest" description="Disordered" evidence="1">
    <location>
        <begin position="31"/>
        <end position="82"/>
    </location>
</feature>
<evidence type="ECO:0000313" key="4">
    <source>
        <dbReference type="WBParaSite" id="MCOS_0000422301-mRNA-1"/>
    </source>
</evidence>
<evidence type="ECO:0000313" key="2">
    <source>
        <dbReference type="EMBL" id="VDD78221.1"/>
    </source>
</evidence>
<reference evidence="4" key="1">
    <citation type="submission" date="2017-02" db="UniProtKB">
        <authorList>
            <consortium name="WormBaseParasite"/>
        </authorList>
    </citation>
    <scope>IDENTIFICATION</scope>
</reference>
<dbReference type="AlphaFoldDB" id="A0A0R3UBC5"/>
<proteinExistence type="predicted"/>
<evidence type="ECO:0000313" key="3">
    <source>
        <dbReference type="Proteomes" id="UP000267029"/>
    </source>
</evidence>
<sequence length="205" mass="22546">MVECNNKGERLSGEDKMLIKRSNKVLTKYSKTYADDANSESSSSNGADLYDFDMESDTSSETNSNSMSISEERGNDTGCLNGKYPVKQLYSGTLVSDDSSIGEQGCNAAGIASGESDLSGCDIESDTSSKTSSLEILRPDEEVYESDVMAEMEHGPEKWMREQEQDRSGLKVTKPSMKGRCQLTLSQTKYDAEIFLASPAQWQWS</sequence>
<evidence type="ECO:0000256" key="1">
    <source>
        <dbReference type="SAM" id="MobiDB-lite"/>
    </source>
</evidence>
<gene>
    <name evidence="2" type="ORF">MCOS_LOCUS4224</name>
</gene>
<feature type="compositionally biased region" description="Low complexity" evidence="1">
    <location>
        <begin position="59"/>
        <end position="69"/>
    </location>
</feature>
<accession>A0A0R3UBC5</accession>
<protein>
    <submittedName>
        <fullName evidence="4">Suppressor protein SRP40-like</fullName>
    </submittedName>
</protein>
<feature type="region of interest" description="Disordered" evidence="1">
    <location>
        <begin position="154"/>
        <end position="173"/>
    </location>
</feature>
<feature type="compositionally biased region" description="Basic and acidic residues" evidence="1">
    <location>
        <begin position="154"/>
        <end position="169"/>
    </location>
</feature>